<gene>
    <name evidence="2" type="primary">pspB</name>
    <name evidence="2" type="ORF">GCM10025772_00130</name>
</gene>
<accession>A0ABP9RRP4</accession>
<dbReference type="InterPro" id="IPR009554">
    <property type="entry name" value="Phageshock_PspB"/>
</dbReference>
<name>A0ABP9RRP4_9GAMM</name>
<proteinExistence type="predicted"/>
<evidence type="ECO:0000313" key="3">
    <source>
        <dbReference type="Proteomes" id="UP001501600"/>
    </source>
</evidence>
<feature type="transmembrane region" description="Helical" evidence="1">
    <location>
        <begin position="6"/>
        <end position="26"/>
    </location>
</feature>
<comment type="caution">
    <text evidence="2">The sequence shown here is derived from an EMBL/GenBank/DDBJ whole genome shotgun (WGS) entry which is preliminary data.</text>
</comment>
<keyword evidence="1" id="KW-1133">Transmembrane helix</keyword>
<dbReference type="Proteomes" id="UP001501600">
    <property type="component" value="Unassembled WGS sequence"/>
</dbReference>
<dbReference type="EMBL" id="BAABLF010000001">
    <property type="protein sequence ID" value="GAA5185869.1"/>
    <property type="molecule type" value="Genomic_DNA"/>
</dbReference>
<evidence type="ECO:0000313" key="2">
    <source>
        <dbReference type="EMBL" id="GAA5185869.1"/>
    </source>
</evidence>
<dbReference type="NCBIfam" id="TIGR02976">
    <property type="entry name" value="phageshock_pspB"/>
    <property type="match status" value="1"/>
</dbReference>
<keyword evidence="3" id="KW-1185">Reference proteome</keyword>
<keyword evidence="1" id="KW-0472">Membrane</keyword>
<keyword evidence="1" id="KW-0812">Transmembrane</keyword>
<organism evidence="2 3">
    <name type="scientific">Ferrimonas gelatinilytica</name>
    <dbReference type="NCBI Taxonomy" id="1255257"/>
    <lineage>
        <taxon>Bacteria</taxon>
        <taxon>Pseudomonadati</taxon>
        <taxon>Pseudomonadota</taxon>
        <taxon>Gammaproteobacteria</taxon>
        <taxon>Alteromonadales</taxon>
        <taxon>Ferrimonadaceae</taxon>
        <taxon>Ferrimonas</taxon>
    </lineage>
</organism>
<reference evidence="3" key="1">
    <citation type="journal article" date="2019" name="Int. J. Syst. Evol. Microbiol.">
        <title>The Global Catalogue of Microorganisms (GCM) 10K type strain sequencing project: providing services to taxonomists for standard genome sequencing and annotation.</title>
        <authorList>
            <consortium name="The Broad Institute Genomics Platform"/>
            <consortium name="The Broad Institute Genome Sequencing Center for Infectious Disease"/>
            <person name="Wu L."/>
            <person name="Ma J."/>
        </authorList>
    </citation>
    <scope>NUCLEOTIDE SEQUENCE [LARGE SCALE GENOMIC DNA]</scope>
    <source>
        <strain evidence="3">JCM 18720</strain>
    </source>
</reference>
<protein>
    <submittedName>
        <fullName evidence="2">Envelope stress response membrane protein PspB</fullName>
    </submittedName>
</protein>
<dbReference type="RefSeq" id="WP_345314987.1">
    <property type="nucleotide sequence ID" value="NZ_BAABLF010000001.1"/>
</dbReference>
<evidence type="ECO:0000256" key="1">
    <source>
        <dbReference type="SAM" id="Phobius"/>
    </source>
</evidence>
<dbReference type="Pfam" id="PF06667">
    <property type="entry name" value="PspB"/>
    <property type="match status" value="1"/>
</dbReference>
<dbReference type="NCBIfam" id="NF006993">
    <property type="entry name" value="PRK09458.1"/>
    <property type="match status" value="1"/>
</dbReference>
<sequence>MEEMIGLLLAPLIIFLLLVAPIWLILHYRSKKQISQGLTDEEYQQLSELLHRADKMAERIDSLERILDAESPQWRRKDGHQ</sequence>